<evidence type="ECO:0000313" key="3">
    <source>
        <dbReference type="Proteomes" id="UP001063166"/>
    </source>
</evidence>
<gene>
    <name evidence="2" type="ORF">LshimejAT787_0306670</name>
</gene>
<proteinExistence type="predicted"/>
<organism evidence="2 3">
    <name type="scientific">Lyophyllum shimeji</name>
    <name type="common">Hon-shimeji</name>
    <name type="synonym">Tricholoma shimeji</name>
    <dbReference type="NCBI Taxonomy" id="47721"/>
    <lineage>
        <taxon>Eukaryota</taxon>
        <taxon>Fungi</taxon>
        <taxon>Dikarya</taxon>
        <taxon>Basidiomycota</taxon>
        <taxon>Agaricomycotina</taxon>
        <taxon>Agaricomycetes</taxon>
        <taxon>Agaricomycetidae</taxon>
        <taxon>Agaricales</taxon>
        <taxon>Tricholomatineae</taxon>
        <taxon>Lyophyllaceae</taxon>
        <taxon>Lyophyllum</taxon>
    </lineage>
</organism>
<evidence type="ECO:0000256" key="1">
    <source>
        <dbReference type="SAM" id="MobiDB-lite"/>
    </source>
</evidence>
<keyword evidence="3" id="KW-1185">Reference proteome</keyword>
<dbReference type="EMBL" id="BRPK01000003">
    <property type="protein sequence ID" value="GLB36379.1"/>
    <property type="molecule type" value="Genomic_DNA"/>
</dbReference>
<sequence>MLKRQRPPSPPPSTPTIPLVVDPPFHTDPARDFKRRRVLPPSLDGRSRGWGAPDAEAGGDEDEEYVSSDDEAAEGSGDNAALAVHTSEYQKANSVLHELHALHQHRLLFSSNSHPSPAQLPPVSAFPGAHHQHQHSKMTVTQPPLMQSKDPAFDASGLEYSGSHSSKDELNRVTERYEDTNRLLGSLFLSRRRQLGAVDDDRSNHSHSS</sequence>
<dbReference type="AlphaFoldDB" id="A0A9P3PJ39"/>
<feature type="region of interest" description="Disordered" evidence="1">
    <location>
        <begin position="1"/>
        <end position="81"/>
    </location>
</feature>
<feature type="region of interest" description="Disordered" evidence="1">
    <location>
        <begin position="112"/>
        <end position="171"/>
    </location>
</feature>
<accession>A0A9P3PJ39</accession>
<dbReference type="Proteomes" id="UP001063166">
    <property type="component" value="Unassembled WGS sequence"/>
</dbReference>
<protein>
    <submittedName>
        <fullName evidence="2">Uncharacterized protein</fullName>
    </submittedName>
</protein>
<evidence type="ECO:0000313" key="2">
    <source>
        <dbReference type="EMBL" id="GLB36379.1"/>
    </source>
</evidence>
<feature type="compositionally biased region" description="Acidic residues" evidence="1">
    <location>
        <begin position="57"/>
        <end position="73"/>
    </location>
</feature>
<name>A0A9P3PJ39_LYOSH</name>
<dbReference type="OrthoDB" id="3262473at2759"/>
<comment type="caution">
    <text evidence="2">The sequence shown here is derived from an EMBL/GenBank/DDBJ whole genome shotgun (WGS) entry which is preliminary data.</text>
</comment>
<reference evidence="2" key="1">
    <citation type="submission" date="2022-07" db="EMBL/GenBank/DDBJ databases">
        <title>The genome of Lyophyllum shimeji provides insight into the initial evolution of ectomycorrhizal fungal genome.</title>
        <authorList>
            <person name="Kobayashi Y."/>
            <person name="Shibata T."/>
            <person name="Hirakawa H."/>
            <person name="Shigenobu S."/>
            <person name="Nishiyama T."/>
            <person name="Yamada A."/>
            <person name="Hasebe M."/>
            <person name="Kawaguchi M."/>
        </authorList>
    </citation>
    <scope>NUCLEOTIDE SEQUENCE</scope>
    <source>
        <strain evidence="2">AT787</strain>
    </source>
</reference>